<dbReference type="Gene3D" id="1.25.40.480">
    <property type="match status" value="1"/>
</dbReference>
<evidence type="ECO:0000313" key="3">
    <source>
        <dbReference type="Proteomes" id="UP000827092"/>
    </source>
</evidence>
<gene>
    <name evidence="2" type="ORF">JTE90_022020</name>
</gene>
<dbReference type="PANTHER" id="PTHR32094">
    <property type="entry name" value="FANCONI ANEMIA GROUP E PROTEIN"/>
    <property type="match status" value="1"/>
</dbReference>
<proteinExistence type="predicted"/>
<dbReference type="InterPro" id="IPR021025">
    <property type="entry name" value="Fanconi_anaemia_gr_E_prot_C"/>
</dbReference>
<feature type="domain" description="Fanconi Anaemia group E protein C-terminal" evidence="1">
    <location>
        <begin position="99"/>
        <end position="344"/>
    </location>
</feature>
<dbReference type="AlphaFoldDB" id="A0AAV6V3B4"/>
<dbReference type="GO" id="GO:0043240">
    <property type="term" value="C:Fanconi anaemia nuclear complex"/>
    <property type="evidence" value="ECO:0007669"/>
    <property type="project" value="InterPro"/>
</dbReference>
<keyword evidence="3" id="KW-1185">Reference proteome</keyword>
<evidence type="ECO:0000313" key="2">
    <source>
        <dbReference type="EMBL" id="KAG8190376.1"/>
    </source>
</evidence>
<dbReference type="InterPro" id="IPR039685">
    <property type="entry name" value="FANCE"/>
</dbReference>
<dbReference type="GO" id="GO:0036297">
    <property type="term" value="P:interstrand cross-link repair"/>
    <property type="evidence" value="ECO:0007669"/>
    <property type="project" value="InterPro"/>
</dbReference>
<comment type="caution">
    <text evidence="2">The sequence shown here is derived from an EMBL/GenBank/DDBJ whole genome shotgun (WGS) entry which is preliminary data.</text>
</comment>
<dbReference type="PANTHER" id="PTHR32094:SF5">
    <property type="entry name" value="FANCONI ANEMIA GROUP E PROTEIN"/>
    <property type="match status" value="1"/>
</dbReference>
<reference evidence="2 3" key="1">
    <citation type="journal article" date="2022" name="Nat. Ecol. Evol.">
        <title>A masculinizing supergene underlies an exaggerated male reproductive morph in a spider.</title>
        <authorList>
            <person name="Hendrickx F."/>
            <person name="De Corte Z."/>
            <person name="Sonet G."/>
            <person name="Van Belleghem S.M."/>
            <person name="Kostlbacher S."/>
            <person name="Vangestel C."/>
        </authorList>
    </citation>
    <scope>NUCLEOTIDE SEQUENCE [LARGE SCALE GENOMIC DNA]</scope>
    <source>
        <strain evidence="2">W744_W776</strain>
    </source>
</reference>
<organism evidence="2 3">
    <name type="scientific">Oedothorax gibbosus</name>
    <dbReference type="NCBI Taxonomy" id="931172"/>
    <lineage>
        <taxon>Eukaryota</taxon>
        <taxon>Metazoa</taxon>
        <taxon>Ecdysozoa</taxon>
        <taxon>Arthropoda</taxon>
        <taxon>Chelicerata</taxon>
        <taxon>Arachnida</taxon>
        <taxon>Araneae</taxon>
        <taxon>Araneomorphae</taxon>
        <taxon>Entelegynae</taxon>
        <taxon>Araneoidea</taxon>
        <taxon>Linyphiidae</taxon>
        <taxon>Erigoninae</taxon>
        <taxon>Oedothorax</taxon>
    </lineage>
</organism>
<evidence type="ECO:0000259" key="1">
    <source>
        <dbReference type="Pfam" id="PF11510"/>
    </source>
</evidence>
<name>A0AAV6V3B4_9ARAC</name>
<dbReference type="Proteomes" id="UP000827092">
    <property type="component" value="Unassembled WGS sequence"/>
</dbReference>
<dbReference type="Pfam" id="PF11510">
    <property type="entry name" value="FA_FANCE"/>
    <property type="match status" value="1"/>
</dbReference>
<accession>A0AAV6V3B4</accession>
<sequence>MSEDKNNTFEISENEEIFKEICKKLKKHPFKSPWGMCFEVPEEGNISYEVQEITIPELDDRNPTALTSKVERKDNPFPVPLSVERGSEDSCNEIDTINLSELKNSLMGLQENSTIENIHGIGILHSLSLSQVPKLCTMLSDINMSLAATTLFLNAVLTFEMPLSLSLSNALIKSIVYSQVFESKTKYHGSRNLLAAVLSFSEIYPKAAIDEIIVPCIQKQSLEPFQLETLLKMTKSSLPKEYISYCIRNILEYAIATEHIFTFLQNLVEHKIHLEIELHDKLAWKIEMWTTTHNKNIKFTKLIISILTVYGNELRVKQLAIYHETIQSNETIMKKAAENAMKKINI</sequence>
<dbReference type="EMBL" id="JAFNEN010000185">
    <property type="protein sequence ID" value="KAG8190376.1"/>
    <property type="molecule type" value="Genomic_DNA"/>
</dbReference>
<protein>
    <recommendedName>
        <fullName evidence="1">Fanconi Anaemia group E protein C-terminal domain-containing protein</fullName>
    </recommendedName>
</protein>